<name>A0A485M2K9_9ZZZZ</name>
<dbReference type="PRINTS" id="PR01438">
    <property type="entry name" value="UNVRSLSTRESS"/>
</dbReference>
<dbReference type="Gene3D" id="3.40.50.620">
    <property type="entry name" value="HUPs"/>
    <property type="match status" value="2"/>
</dbReference>
<dbReference type="PANTHER" id="PTHR46268:SF26">
    <property type="entry name" value="UNIVERSAL STRESS PROTEIN MJ0577"/>
    <property type="match status" value="1"/>
</dbReference>
<dbReference type="InterPro" id="IPR014729">
    <property type="entry name" value="Rossmann-like_a/b/a_fold"/>
</dbReference>
<proteinExistence type="inferred from homology"/>
<dbReference type="EMBL" id="CAADRM010000108">
    <property type="protein sequence ID" value="VFU15728.1"/>
    <property type="molecule type" value="Genomic_DNA"/>
</dbReference>
<evidence type="ECO:0000313" key="3">
    <source>
        <dbReference type="EMBL" id="VFU15728.1"/>
    </source>
</evidence>
<dbReference type="Pfam" id="PF00582">
    <property type="entry name" value="Usp"/>
    <property type="match status" value="2"/>
</dbReference>
<dbReference type="InterPro" id="IPR006015">
    <property type="entry name" value="Universal_stress_UspA"/>
</dbReference>
<sequence>MFSKILAATDLADASDAVICTLGVWKGLGTREAVLVHCFNIRDVGTLGNEIIELSRPLFEKQKKTLEGLGFKTEGMMVLGLPHIEINRIAEEKNCSMIVVGSQSRTLAGELLLGRTASSVMHSATRPVLILYLKMRCEEGRTVCVETECRPLDHVLFPTDFSDNAELAFDYVKEIGRSGARTITLFHVQDRAKISPHLQNRLEEFNRIDTGRMERLKTELEEAGVRDVRIELAYGSPKQEILSRLKRGYISLTVMGSQGRGYIGEIFLGSVSHSVSRRTEVPLLLVPART</sequence>
<dbReference type="SUPFAM" id="SSF52402">
    <property type="entry name" value="Adenine nucleotide alpha hydrolases-like"/>
    <property type="match status" value="2"/>
</dbReference>
<dbReference type="AlphaFoldDB" id="A0A485M2K9"/>
<evidence type="ECO:0000259" key="2">
    <source>
        <dbReference type="Pfam" id="PF00582"/>
    </source>
</evidence>
<gene>
    <name evidence="3" type="ORF">SCFA_440009</name>
</gene>
<evidence type="ECO:0000256" key="1">
    <source>
        <dbReference type="ARBA" id="ARBA00008791"/>
    </source>
</evidence>
<protein>
    <recommendedName>
        <fullName evidence="2">UspA domain-containing protein</fullName>
    </recommendedName>
</protein>
<feature type="domain" description="UspA" evidence="2">
    <location>
        <begin position="1"/>
        <end position="130"/>
    </location>
</feature>
<dbReference type="PANTHER" id="PTHR46268">
    <property type="entry name" value="STRESS RESPONSE PROTEIN NHAX"/>
    <property type="match status" value="1"/>
</dbReference>
<dbReference type="CDD" id="cd00293">
    <property type="entry name" value="USP-like"/>
    <property type="match status" value="2"/>
</dbReference>
<feature type="domain" description="UspA" evidence="2">
    <location>
        <begin position="153"/>
        <end position="287"/>
    </location>
</feature>
<comment type="similarity">
    <text evidence="1">Belongs to the universal stress protein A family.</text>
</comment>
<reference evidence="3" key="1">
    <citation type="submission" date="2019-03" db="EMBL/GenBank/DDBJ databases">
        <authorList>
            <person name="Hao L."/>
        </authorList>
    </citation>
    <scope>NUCLEOTIDE SEQUENCE</scope>
</reference>
<dbReference type="InterPro" id="IPR006016">
    <property type="entry name" value="UspA"/>
</dbReference>
<organism evidence="3">
    <name type="scientific">anaerobic digester metagenome</name>
    <dbReference type="NCBI Taxonomy" id="1263854"/>
    <lineage>
        <taxon>unclassified sequences</taxon>
        <taxon>metagenomes</taxon>
        <taxon>ecological metagenomes</taxon>
    </lineage>
</organism>
<accession>A0A485M2K9</accession>